<dbReference type="AlphaFoldDB" id="A0A8S3TMN0"/>
<name>A0A8S3TMN0_MYTED</name>
<keyword evidence="2" id="KW-1185">Reference proteome</keyword>
<accession>A0A8S3TMN0</accession>
<gene>
    <name evidence="1" type="ORF">MEDL_44311</name>
</gene>
<evidence type="ECO:0000313" key="1">
    <source>
        <dbReference type="EMBL" id="CAG2231584.1"/>
    </source>
</evidence>
<dbReference type="OrthoDB" id="6287659at2759"/>
<dbReference type="Proteomes" id="UP000683360">
    <property type="component" value="Unassembled WGS sequence"/>
</dbReference>
<comment type="caution">
    <text evidence="1">The sequence shown here is derived from an EMBL/GenBank/DDBJ whole genome shotgun (WGS) entry which is preliminary data.</text>
</comment>
<sequence length="401" mass="45305">MVITDKSSNSLKDCFDFVYYKLRLKNPVVDSDGSLRKVFNGISVNSWFTPMGISPEKLQTPYSPVKKDLQTKLHERAKSASAVLGRRHYEIEKQEVKRDEILQGCSMLKTKTTGIVQTSRKVKSASGRFCGTSTHSSGEVRSKILLQRPHTCHGTRSDKVVYDKLSISAKSLELCHHKPSASVMNIIEDKKENLRLLSDFKTEHEMREAFYTRIGSAPPSIQHVQSNPQVDISNKSSTPLYWKTKSAYHRKQITTDSGCENSNDSECVSRGSLWKPLLYSDDNGKKHKAGCPYKCKGCFRACLVSQDYMDKVMSGKIQIDKKREKYVKPKFYHRRIVEFAIANAQPIKEMIEKNNAAKIKTSLEEKILNIQNANASPVKIIKDSVDSARTAGSTKIRDNTD</sequence>
<dbReference type="EMBL" id="CAJPWZ010002149">
    <property type="protein sequence ID" value="CAG2231584.1"/>
    <property type="molecule type" value="Genomic_DNA"/>
</dbReference>
<proteinExistence type="predicted"/>
<evidence type="ECO:0000313" key="2">
    <source>
        <dbReference type="Proteomes" id="UP000683360"/>
    </source>
</evidence>
<protein>
    <submittedName>
        <fullName evidence="1">Uncharacterized protein</fullName>
    </submittedName>
</protein>
<organism evidence="1 2">
    <name type="scientific">Mytilus edulis</name>
    <name type="common">Blue mussel</name>
    <dbReference type="NCBI Taxonomy" id="6550"/>
    <lineage>
        <taxon>Eukaryota</taxon>
        <taxon>Metazoa</taxon>
        <taxon>Spiralia</taxon>
        <taxon>Lophotrochozoa</taxon>
        <taxon>Mollusca</taxon>
        <taxon>Bivalvia</taxon>
        <taxon>Autobranchia</taxon>
        <taxon>Pteriomorphia</taxon>
        <taxon>Mytilida</taxon>
        <taxon>Mytiloidea</taxon>
        <taxon>Mytilidae</taxon>
        <taxon>Mytilinae</taxon>
        <taxon>Mytilus</taxon>
    </lineage>
</organism>
<reference evidence="1" key="1">
    <citation type="submission" date="2021-03" db="EMBL/GenBank/DDBJ databases">
        <authorList>
            <person name="Bekaert M."/>
        </authorList>
    </citation>
    <scope>NUCLEOTIDE SEQUENCE</scope>
</reference>